<comment type="caution">
    <text evidence="2">The sequence shown here is derived from an EMBL/GenBank/DDBJ whole genome shotgun (WGS) entry which is preliminary data.</text>
</comment>
<gene>
    <name evidence="2" type="ORF">PAMC26510_15865</name>
</gene>
<protein>
    <submittedName>
        <fullName evidence="2">Uncharacterized protein</fullName>
    </submittedName>
</protein>
<proteinExistence type="predicted"/>
<accession>A0A2C9XVC8</accession>
<dbReference type="Proteomes" id="UP000194546">
    <property type="component" value="Unassembled WGS sequence"/>
</dbReference>
<evidence type="ECO:0000256" key="1">
    <source>
        <dbReference type="SAM" id="MobiDB-lite"/>
    </source>
</evidence>
<sequence length="53" mass="5340">MMAAENKVPSRHRAVAPSGSRPSGNVPGNDGLAVAVAVGLLGNEVGFVGLEWP</sequence>
<organism evidence="2 3">
    <name type="scientific">Caballeronia sordidicola</name>
    <name type="common">Burkholderia sordidicola</name>
    <dbReference type="NCBI Taxonomy" id="196367"/>
    <lineage>
        <taxon>Bacteria</taxon>
        <taxon>Pseudomonadati</taxon>
        <taxon>Pseudomonadota</taxon>
        <taxon>Betaproteobacteria</taxon>
        <taxon>Burkholderiales</taxon>
        <taxon>Burkholderiaceae</taxon>
        <taxon>Caballeronia</taxon>
    </lineage>
</organism>
<name>A0A2C9XVC8_CABSO</name>
<evidence type="ECO:0000313" key="2">
    <source>
        <dbReference type="EMBL" id="OTP74859.1"/>
    </source>
</evidence>
<evidence type="ECO:0000313" key="3">
    <source>
        <dbReference type="Proteomes" id="UP000194546"/>
    </source>
</evidence>
<reference evidence="2 3" key="1">
    <citation type="submission" date="2017-03" db="EMBL/GenBank/DDBJ databases">
        <title>Genome analysis of strain PAMC 26510.</title>
        <authorList>
            <person name="Oh H.-M."/>
            <person name="Yang J.-A."/>
        </authorList>
    </citation>
    <scope>NUCLEOTIDE SEQUENCE [LARGE SCALE GENOMIC DNA]</scope>
    <source>
        <strain evidence="2 3">PAMC 26510</strain>
    </source>
</reference>
<dbReference type="AlphaFoldDB" id="A0A2C9XVC8"/>
<feature type="region of interest" description="Disordered" evidence="1">
    <location>
        <begin position="1"/>
        <end position="28"/>
    </location>
</feature>
<dbReference type="EMBL" id="NBTY01000079">
    <property type="protein sequence ID" value="OTP74859.1"/>
    <property type="molecule type" value="Genomic_DNA"/>
</dbReference>